<proteinExistence type="predicted"/>
<dbReference type="InterPro" id="IPR012337">
    <property type="entry name" value="RNaseH-like_sf"/>
</dbReference>
<evidence type="ECO:0000313" key="4">
    <source>
        <dbReference type="Proteomes" id="UP000507470"/>
    </source>
</evidence>
<dbReference type="EMBL" id="CACVKT020004142">
    <property type="protein sequence ID" value="CAC5388236.1"/>
    <property type="molecule type" value="Genomic_DNA"/>
</dbReference>
<accession>A0A6J8BXS6</accession>
<evidence type="ECO:0000259" key="2">
    <source>
        <dbReference type="PROSITE" id="PS50994"/>
    </source>
</evidence>
<dbReference type="Gene3D" id="3.30.420.10">
    <property type="entry name" value="Ribonuclease H-like superfamily/Ribonuclease H"/>
    <property type="match status" value="1"/>
</dbReference>
<reference evidence="3 4" key="1">
    <citation type="submission" date="2020-06" db="EMBL/GenBank/DDBJ databases">
        <authorList>
            <person name="Li R."/>
            <person name="Bekaert M."/>
        </authorList>
    </citation>
    <scope>NUCLEOTIDE SEQUENCE [LARGE SCALE GENOMIC DNA]</scope>
    <source>
        <strain evidence="4">wild</strain>
    </source>
</reference>
<gene>
    <name evidence="3" type="ORF">MCOR_23515</name>
</gene>
<dbReference type="InterPro" id="IPR050951">
    <property type="entry name" value="Retrovirus_Pol_polyprotein"/>
</dbReference>
<dbReference type="OrthoDB" id="6118683at2759"/>
<dbReference type="InterPro" id="IPR036397">
    <property type="entry name" value="RNaseH_sf"/>
</dbReference>
<feature type="region of interest" description="Disordered" evidence="1">
    <location>
        <begin position="142"/>
        <end position="188"/>
    </location>
</feature>
<feature type="compositionally biased region" description="Polar residues" evidence="1">
    <location>
        <begin position="179"/>
        <end position="188"/>
    </location>
</feature>
<dbReference type="InterPro" id="IPR001584">
    <property type="entry name" value="Integrase_cat-core"/>
</dbReference>
<dbReference type="PANTHER" id="PTHR37984">
    <property type="entry name" value="PROTEIN CBG26694"/>
    <property type="match status" value="1"/>
</dbReference>
<dbReference type="GO" id="GO:0015074">
    <property type="term" value="P:DNA integration"/>
    <property type="evidence" value="ECO:0007669"/>
    <property type="project" value="InterPro"/>
</dbReference>
<evidence type="ECO:0000256" key="1">
    <source>
        <dbReference type="SAM" id="MobiDB-lite"/>
    </source>
</evidence>
<keyword evidence="4" id="KW-1185">Reference proteome</keyword>
<evidence type="ECO:0000313" key="3">
    <source>
        <dbReference type="EMBL" id="CAC5388236.1"/>
    </source>
</evidence>
<dbReference type="Proteomes" id="UP000507470">
    <property type="component" value="Unassembled WGS sequence"/>
</dbReference>
<sequence>MVKYLPMTESRVKYIKLHTRDEESLQVLETTVLHGWPIKREDTPSLAKPYFYFRDEITVQDGILFRSEREIIPRTLRMDMMQKIHSSHFGLGESTKPKTVIRKLRALFARYGIPDTMISDKGPQVSCNEFAKFATEWEFDHKTSSPGYSQRNGKAEQAVKSAKRLMKRARKDNKDNLHFRNTPTERNV</sequence>
<feature type="domain" description="Integrase catalytic" evidence="2">
    <location>
        <begin position="99"/>
        <end position="188"/>
    </location>
</feature>
<protein>
    <recommendedName>
        <fullName evidence="2">Integrase catalytic domain-containing protein</fullName>
    </recommendedName>
</protein>
<dbReference type="PANTHER" id="PTHR37984:SF8">
    <property type="entry name" value="CCHC-TYPE DOMAIN-CONTAINING PROTEIN"/>
    <property type="match status" value="1"/>
</dbReference>
<dbReference type="GO" id="GO:0003676">
    <property type="term" value="F:nucleic acid binding"/>
    <property type="evidence" value="ECO:0007669"/>
    <property type="project" value="InterPro"/>
</dbReference>
<organism evidence="3 4">
    <name type="scientific">Mytilus coruscus</name>
    <name type="common">Sea mussel</name>
    <dbReference type="NCBI Taxonomy" id="42192"/>
    <lineage>
        <taxon>Eukaryota</taxon>
        <taxon>Metazoa</taxon>
        <taxon>Spiralia</taxon>
        <taxon>Lophotrochozoa</taxon>
        <taxon>Mollusca</taxon>
        <taxon>Bivalvia</taxon>
        <taxon>Autobranchia</taxon>
        <taxon>Pteriomorphia</taxon>
        <taxon>Mytilida</taxon>
        <taxon>Mytiloidea</taxon>
        <taxon>Mytilidae</taxon>
        <taxon>Mytilinae</taxon>
        <taxon>Mytilus</taxon>
    </lineage>
</organism>
<dbReference type="AlphaFoldDB" id="A0A6J8BXS6"/>
<name>A0A6J8BXS6_MYTCO</name>
<dbReference type="PROSITE" id="PS50994">
    <property type="entry name" value="INTEGRASE"/>
    <property type="match status" value="1"/>
</dbReference>
<dbReference type="SUPFAM" id="SSF53098">
    <property type="entry name" value="Ribonuclease H-like"/>
    <property type="match status" value="1"/>
</dbReference>
<feature type="compositionally biased region" description="Basic residues" evidence="1">
    <location>
        <begin position="161"/>
        <end position="171"/>
    </location>
</feature>